<dbReference type="InterPro" id="IPR037256">
    <property type="entry name" value="ASC_dom_sf"/>
</dbReference>
<dbReference type="SMART" id="SM01010">
    <property type="entry name" value="AMPKBI"/>
    <property type="match status" value="1"/>
</dbReference>
<dbReference type="Pfam" id="PF04739">
    <property type="entry name" value="AMPKBI"/>
    <property type="match status" value="1"/>
</dbReference>
<dbReference type="STRING" id="984486.A0A1E3QLF5"/>
<dbReference type="RefSeq" id="XP_018983622.1">
    <property type="nucleotide sequence ID" value="XM_019131254.1"/>
</dbReference>
<feature type="domain" description="Association with the SNF1 complex (ASC)" evidence="2">
    <location>
        <begin position="1"/>
        <end position="107"/>
    </location>
</feature>
<name>A0A1E3QLF5_9ASCO</name>
<evidence type="ECO:0000313" key="3">
    <source>
        <dbReference type="EMBL" id="ODQ78294.1"/>
    </source>
</evidence>
<gene>
    <name evidence="3" type="ORF">BABINDRAFT_20833</name>
</gene>
<proteinExistence type="inferred from homology"/>
<dbReference type="InterPro" id="IPR006828">
    <property type="entry name" value="ASC_dom"/>
</dbReference>
<dbReference type="GO" id="GO:0005737">
    <property type="term" value="C:cytoplasm"/>
    <property type="evidence" value="ECO:0007669"/>
    <property type="project" value="UniProtKB-ARBA"/>
</dbReference>
<dbReference type="Proteomes" id="UP000094336">
    <property type="component" value="Unassembled WGS sequence"/>
</dbReference>
<dbReference type="AlphaFoldDB" id="A0A1E3QLF5"/>
<organism evidence="3 4">
    <name type="scientific">Babjeviella inositovora NRRL Y-12698</name>
    <dbReference type="NCBI Taxonomy" id="984486"/>
    <lineage>
        <taxon>Eukaryota</taxon>
        <taxon>Fungi</taxon>
        <taxon>Dikarya</taxon>
        <taxon>Ascomycota</taxon>
        <taxon>Saccharomycotina</taxon>
        <taxon>Pichiomycetes</taxon>
        <taxon>Serinales incertae sedis</taxon>
        <taxon>Babjeviella</taxon>
    </lineage>
</organism>
<feature type="non-terminal residue" evidence="3">
    <location>
        <position position="1"/>
    </location>
</feature>
<dbReference type="SUPFAM" id="SSF160219">
    <property type="entry name" value="AMPKBI-like"/>
    <property type="match status" value="1"/>
</dbReference>
<dbReference type="OrthoDB" id="531008at2759"/>
<evidence type="ECO:0000313" key="4">
    <source>
        <dbReference type="Proteomes" id="UP000094336"/>
    </source>
</evidence>
<sequence length="107" mass="12357">VQYTKNIPAIYMDPEAYPRLLSSAERKEKNKKMEPPHLPPHLSHVLLHKTLLHPDKIKKHKHERTEVPSHVILNHLATTSIKSDVLAVACINRYYGKFVNSIMYSPI</sequence>
<keyword evidence="4" id="KW-1185">Reference proteome</keyword>
<evidence type="ECO:0000256" key="1">
    <source>
        <dbReference type="ARBA" id="ARBA00010926"/>
    </source>
</evidence>
<feature type="non-terminal residue" evidence="3">
    <location>
        <position position="107"/>
    </location>
</feature>
<dbReference type="GeneID" id="30149107"/>
<accession>A0A1E3QLF5</accession>
<evidence type="ECO:0000259" key="2">
    <source>
        <dbReference type="SMART" id="SM01010"/>
    </source>
</evidence>
<dbReference type="Gene3D" id="6.20.250.60">
    <property type="match status" value="1"/>
</dbReference>
<comment type="similarity">
    <text evidence="1">Belongs to the 5'-AMP-activated protein kinase beta subunit family.</text>
</comment>
<protein>
    <recommendedName>
        <fullName evidence="2">Association with the SNF1 complex (ASC) domain-containing protein</fullName>
    </recommendedName>
</protein>
<dbReference type="EMBL" id="KV454436">
    <property type="protein sequence ID" value="ODQ78294.1"/>
    <property type="molecule type" value="Genomic_DNA"/>
</dbReference>
<reference evidence="4" key="1">
    <citation type="submission" date="2016-05" db="EMBL/GenBank/DDBJ databases">
        <title>Comparative genomics of biotechnologically important yeasts.</title>
        <authorList>
            <consortium name="DOE Joint Genome Institute"/>
            <person name="Riley R."/>
            <person name="Haridas S."/>
            <person name="Wolfe K.H."/>
            <person name="Lopes M.R."/>
            <person name="Hittinger C.T."/>
            <person name="Goker M."/>
            <person name="Salamov A."/>
            <person name="Wisecaver J."/>
            <person name="Long T.M."/>
            <person name="Aerts A.L."/>
            <person name="Barry K."/>
            <person name="Choi C."/>
            <person name="Clum A."/>
            <person name="Coughlan A.Y."/>
            <person name="Deshpande S."/>
            <person name="Douglass A.P."/>
            <person name="Hanson S.J."/>
            <person name="Klenk H.-P."/>
            <person name="Labutti K."/>
            <person name="Lapidus A."/>
            <person name="Lindquist E."/>
            <person name="Lipzen A."/>
            <person name="Meier-Kolthoff J.P."/>
            <person name="Ohm R.A."/>
            <person name="Otillar R.P."/>
            <person name="Pangilinan J."/>
            <person name="Peng Y."/>
            <person name="Rokas A."/>
            <person name="Rosa C.A."/>
            <person name="Scheuner C."/>
            <person name="Sibirny A.A."/>
            <person name="Slot J.C."/>
            <person name="Stielow J.B."/>
            <person name="Sun H."/>
            <person name="Kurtzman C.P."/>
            <person name="Blackwell M."/>
            <person name="Grigoriev I.V."/>
            <person name="Jeffries T.W."/>
        </authorList>
    </citation>
    <scope>NUCLEOTIDE SEQUENCE [LARGE SCALE GENOMIC DNA]</scope>
    <source>
        <strain evidence="4">NRRL Y-12698</strain>
    </source>
</reference>